<evidence type="ECO:0000313" key="2">
    <source>
        <dbReference type="EMBL" id="SFZ79452.1"/>
    </source>
</evidence>
<accession>A0A1K2HRL3</accession>
<keyword evidence="3" id="KW-1185">Reference proteome</keyword>
<dbReference type="Gene3D" id="2.30.30.320">
    <property type="entry name" value="DUF1653-like domain"/>
    <property type="match status" value="1"/>
</dbReference>
<dbReference type="Proteomes" id="UP000186513">
    <property type="component" value="Unassembled WGS sequence"/>
</dbReference>
<evidence type="ECO:0000313" key="3">
    <source>
        <dbReference type="Proteomes" id="UP000186513"/>
    </source>
</evidence>
<dbReference type="OrthoDB" id="371169at2"/>
<dbReference type="AlphaFoldDB" id="A0A1K2HRL3"/>
<dbReference type="Pfam" id="PF07866">
    <property type="entry name" value="DUF1653"/>
    <property type="match status" value="1"/>
</dbReference>
<gene>
    <name evidence="2" type="ORF">SAMN02745887_03634</name>
</gene>
<feature type="domain" description="DUF1653" evidence="1">
    <location>
        <begin position="5"/>
        <end position="52"/>
    </location>
</feature>
<name>A0A1K2HRL3_9NEIS</name>
<dbReference type="InterPro" id="IPR023387">
    <property type="entry name" value="DUF1653-like_dom"/>
</dbReference>
<proteinExistence type="predicted"/>
<sequence>MSARFYRHLDGGYYRFVSDAMSADTDSPVIIYEHLWPFEPGLWVRARADFLARFSPVEAAEVDAACAGERSVAQAAVNAAKARRRAAKPA</sequence>
<dbReference type="RefSeq" id="WP_072430111.1">
    <property type="nucleotide sequence ID" value="NZ_FPKR01000017.1"/>
</dbReference>
<evidence type="ECO:0000259" key="1">
    <source>
        <dbReference type="Pfam" id="PF07866"/>
    </source>
</evidence>
<reference evidence="2 3" key="1">
    <citation type="submission" date="2016-11" db="EMBL/GenBank/DDBJ databases">
        <authorList>
            <person name="Jaros S."/>
            <person name="Januszkiewicz K."/>
            <person name="Wedrychowicz H."/>
        </authorList>
    </citation>
    <scope>NUCLEOTIDE SEQUENCE [LARGE SCALE GENOMIC DNA]</scope>
    <source>
        <strain evidence="2 3">DSM 18899</strain>
    </source>
</reference>
<dbReference type="STRING" id="1121279.SAMN02745887_03634"/>
<organism evidence="2 3">
    <name type="scientific">Chitinimonas taiwanensis DSM 18899</name>
    <dbReference type="NCBI Taxonomy" id="1121279"/>
    <lineage>
        <taxon>Bacteria</taxon>
        <taxon>Pseudomonadati</taxon>
        <taxon>Pseudomonadota</taxon>
        <taxon>Betaproteobacteria</taxon>
        <taxon>Neisseriales</taxon>
        <taxon>Chitinibacteraceae</taxon>
        <taxon>Chitinimonas</taxon>
    </lineage>
</organism>
<dbReference type="InterPro" id="IPR037135">
    <property type="entry name" value="DUF1653-like_dom_sf"/>
</dbReference>
<protein>
    <recommendedName>
        <fullName evidence="1">DUF1653 domain-containing protein</fullName>
    </recommendedName>
</protein>
<dbReference type="EMBL" id="FPKR01000017">
    <property type="protein sequence ID" value="SFZ79452.1"/>
    <property type="molecule type" value="Genomic_DNA"/>
</dbReference>